<organism evidence="1 2">
    <name type="scientific">Lactuca sativa</name>
    <name type="common">Garden lettuce</name>
    <dbReference type="NCBI Taxonomy" id="4236"/>
    <lineage>
        <taxon>Eukaryota</taxon>
        <taxon>Viridiplantae</taxon>
        <taxon>Streptophyta</taxon>
        <taxon>Embryophyta</taxon>
        <taxon>Tracheophyta</taxon>
        <taxon>Spermatophyta</taxon>
        <taxon>Magnoliopsida</taxon>
        <taxon>eudicotyledons</taxon>
        <taxon>Gunneridae</taxon>
        <taxon>Pentapetalae</taxon>
        <taxon>asterids</taxon>
        <taxon>campanulids</taxon>
        <taxon>Asterales</taxon>
        <taxon>Asteraceae</taxon>
        <taxon>Cichorioideae</taxon>
        <taxon>Cichorieae</taxon>
        <taxon>Lactucinae</taxon>
        <taxon>Lactuca</taxon>
    </lineage>
</organism>
<evidence type="ECO:0000313" key="1">
    <source>
        <dbReference type="EMBL" id="KAJ0217015.1"/>
    </source>
</evidence>
<keyword evidence="2" id="KW-1185">Reference proteome</keyword>
<proteinExistence type="predicted"/>
<name>A0A9R1XJH0_LACSA</name>
<dbReference type="Proteomes" id="UP000235145">
    <property type="component" value="Unassembled WGS sequence"/>
</dbReference>
<comment type="caution">
    <text evidence="1">The sequence shown here is derived from an EMBL/GenBank/DDBJ whole genome shotgun (WGS) entry which is preliminary data.</text>
</comment>
<sequence>MFYLRFSLTELLFSCNLVFVSSNSVYFTLLGVNIDLNSGTGKRIDVYYATVGPLDHNTKLKRELMFIKLQLVQLIIIRYHS</sequence>
<evidence type="ECO:0000313" key="2">
    <source>
        <dbReference type="Proteomes" id="UP000235145"/>
    </source>
</evidence>
<dbReference type="AlphaFoldDB" id="A0A9R1XJH0"/>
<reference evidence="1 2" key="1">
    <citation type="journal article" date="2017" name="Nat. Commun.">
        <title>Genome assembly with in vitro proximity ligation data and whole-genome triplication in lettuce.</title>
        <authorList>
            <person name="Reyes-Chin-Wo S."/>
            <person name="Wang Z."/>
            <person name="Yang X."/>
            <person name="Kozik A."/>
            <person name="Arikit S."/>
            <person name="Song C."/>
            <person name="Xia L."/>
            <person name="Froenicke L."/>
            <person name="Lavelle D.O."/>
            <person name="Truco M.J."/>
            <person name="Xia R."/>
            <person name="Zhu S."/>
            <person name="Xu C."/>
            <person name="Xu H."/>
            <person name="Xu X."/>
            <person name="Cox K."/>
            <person name="Korf I."/>
            <person name="Meyers B.C."/>
            <person name="Michelmore R.W."/>
        </authorList>
    </citation>
    <scope>NUCLEOTIDE SEQUENCE [LARGE SCALE GENOMIC DNA]</scope>
    <source>
        <strain evidence="2">cv. Salinas</strain>
        <tissue evidence="1">Seedlings</tissue>
    </source>
</reference>
<dbReference type="EMBL" id="NBSK02000003">
    <property type="protein sequence ID" value="KAJ0217015.1"/>
    <property type="molecule type" value="Genomic_DNA"/>
</dbReference>
<gene>
    <name evidence="1" type="ORF">LSAT_V11C300129460</name>
</gene>
<accession>A0A9R1XJH0</accession>
<protein>
    <submittedName>
        <fullName evidence="1">Uncharacterized protein</fullName>
    </submittedName>
</protein>